<dbReference type="PANTHER" id="PTHR21310">
    <property type="entry name" value="AMINOGLYCOSIDE PHOSPHOTRANSFERASE-RELATED-RELATED"/>
    <property type="match status" value="1"/>
</dbReference>
<feature type="domain" description="Aminoglycoside phosphotransferase" evidence="1">
    <location>
        <begin position="13"/>
        <end position="246"/>
    </location>
</feature>
<name>A0A399REY7_9PROT</name>
<dbReference type="CDD" id="cd05154">
    <property type="entry name" value="ACAD10_11_N-like"/>
    <property type="match status" value="1"/>
</dbReference>
<keyword evidence="2" id="KW-0808">Transferase</keyword>
<proteinExistence type="predicted"/>
<accession>A0A399REY7</accession>
<dbReference type="Gene3D" id="3.90.1200.10">
    <property type="match status" value="1"/>
</dbReference>
<dbReference type="AlphaFoldDB" id="A0A399REY7"/>
<dbReference type="Proteomes" id="UP000266385">
    <property type="component" value="Unassembled WGS sequence"/>
</dbReference>
<evidence type="ECO:0000313" key="3">
    <source>
        <dbReference type="Proteomes" id="UP000266385"/>
    </source>
</evidence>
<dbReference type="Gene3D" id="3.30.200.20">
    <property type="entry name" value="Phosphorylase Kinase, domain 1"/>
    <property type="match status" value="1"/>
</dbReference>
<dbReference type="InterPro" id="IPR011009">
    <property type="entry name" value="Kinase-like_dom_sf"/>
</dbReference>
<organism evidence="2 3">
    <name type="scientific">Henriciella mobilis</name>
    <dbReference type="NCBI Taxonomy" id="2305467"/>
    <lineage>
        <taxon>Bacteria</taxon>
        <taxon>Pseudomonadati</taxon>
        <taxon>Pseudomonadota</taxon>
        <taxon>Alphaproteobacteria</taxon>
        <taxon>Hyphomonadales</taxon>
        <taxon>Hyphomonadaceae</taxon>
        <taxon>Henriciella</taxon>
    </lineage>
</organism>
<dbReference type="OrthoDB" id="3806873at2"/>
<protein>
    <submittedName>
        <fullName evidence="2">Phosphotransferase family protein</fullName>
    </submittedName>
</protein>
<dbReference type="SUPFAM" id="SSF56112">
    <property type="entry name" value="Protein kinase-like (PK-like)"/>
    <property type="match status" value="1"/>
</dbReference>
<evidence type="ECO:0000313" key="2">
    <source>
        <dbReference type="EMBL" id="RIJ28607.1"/>
    </source>
</evidence>
<dbReference type="EMBL" id="QWFX01000013">
    <property type="protein sequence ID" value="RIJ28607.1"/>
    <property type="molecule type" value="Genomic_DNA"/>
</dbReference>
<keyword evidence="3" id="KW-1185">Reference proteome</keyword>
<dbReference type="InterPro" id="IPR051678">
    <property type="entry name" value="AGP_Transferase"/>
</dbReference>
<reference evidence="2 3" key="1">
    <citation type="submission" date="2018-08" db="EMBL/GenBank/DDBJ databases">
        <title>Henriciella mobilis sp. nov., isolated from seawater.</title>
        <authorList>
            <person name="Cheng H."/>
            <person name="Wu Y.-H."/>
            <person name="Xu X.-W."/>
            <person name="Guo L.-L."/>
        </authorList>
    </citation>
    <scope>NUCLEOTIDE SEQUENCE [LARGE SCALE GENOMIC DNA]</scope>
    <source>
        <strain evidence="2 3">JN25</strain>
    </source>
</reference>
<evidence type="ECO:0000259" key="1">
    <source>
        <dbReference type="Pfam" id="PF01636"/>
    </source>
</evidence>
<comment type="caution">
    <text evidence="2">The sequence shown here is derived from an EMBL/GenBank/DDBJ whole genome shotgun (WGS) entry which is preliminary data.</text>
</comment>
<dbReference type="InterPro" id="IPR041726">
    <property type="entry name" value="ACAD10_11_N"/>
</dbReference>
<dbReference type="InterPro" id="IPR002575">
    <property type="entry name" value="Aminoglycoside_PTrfase"/>
</dbReference>
<dbReference type="Pfam" id="PF01636">
    <property type="entry name" value="APH"/>
    <property type="match status" value="1"/>
</dbReference>
<dbReference type="GO" id="GO:0016740">
    <property type="term" value="F:transferase activity"/>
    <property type="evidence" value="ECO:0007669"/>
    <property type="project" value="UniProtKB-KW"/>
</dbReference>
<sequence length="331" mass="36582">MPGAKNLRVVQMRRIHGGASRQTYSVDIAYEDATGLKTKGVILRRDPADSLIDTERRVEFAAIRTAHGKAGIPAPEALFLETDTGPLGAPFFVMGRIEGGMPLNPFQIDAVEPHRAEVGREFFRHLGAIASLEIDGTPIAEEIETPAPDQCWKRELDYWANEIRTNAREPQPVAEAAIRYLAANPPPPAQKLSLVHGDFRSGNFLHDGQGRINAVLDWEMAHIGDPYEDLAWATDLLWCGNDQERAAGFIPWPDAIAVWQEASGCSFEPAAFEWWSLFAHLKGLGIWITSARAFADGKNDDPILAWSGWFTHAAHELMLASRLAPKFGVKL</sequence>
<gene>
    <name evidence="2" type="ORF">D1223_13100</name>
</gene>
<dbReference type="PANTHER" id="PTHR21310:SF57">
    <property type="entry name" value="BLR2944 PROTEIN"/>
    <property type="match status" value="1"/>
</dbReference>